<keyword evidence="2" id="KW-1003">Cell membrane</keyword>
<dbReference type="SUPFAM" id="SSF103481">
    <property type="entry name" value="Multidrug resistance efflux transporter EmrE"/>
    <property type="match status" value="2"/>
</dbReference>
<dbReference type="GO" id="GO:0009245">
    <property type="term" value="P:lipid A biosynthetic process"/>
    <property type="evidence" value="ECO:0007669"/>
    <property type="project" value="UniProtKB-KW"/>
</dbReference>
<dbReference type="InterPro" id="IPR000620">
    <property type="entry name" value="EamA_dom"/>
</dbReference>
<feature type="transmembrane region" description="Helical" evidence="11">
    <location>
        <begin position="145"/>
        <end position="169"/>
    </location>
</feature>
<dbReference type="RefSeq" id="WP_217807691.1">
    <property type="nucleotide sequence ID" value="NZ_FWFL01000009.1"/>
</dbReference>
<feature type="transmembrane region" description="Helical" evidence="11">
    <location>
        <begin position="232"/>
        <end position="253"/>
    </location>
</feature>
<dbReference type="AlphaFoldDB" id="A0A1Y5T8V3"/>
<evidence type="ECO:0000256" key="8">
    <source>
        <dbReference type="ARBA" id="ARBA00022989"/>
    </source>
</evidence>
<organism evidence="13 14">
    <name type="scientific">Roseovarius litorisediminis</name>
    <dbReference type="NCBI Taxonomy" id="1312363"/>
    <lineage>
        <taxon>Bacteria</taxon>
        <taxon>Pseudomonadati</taxon>
        <taxon>Pseudomonadota</taxon>
        <taxon>Alphaproteobacteria</taxon>
        <taxon>Rhodobacterales</taxon>
        <taxon>Roseobacteraceae</taxon>
        <taxon>Roseovarius</taxon>
    </lineage>
</organism>
<dbReference type="GO" id="GO:0009103">
    <property type="term" value="P:lipopolysaccharide biosynthetic process"/>
    <property type="evidence" value="ECO:0007669"/>
    <property type="project" value="UniProtKB-KW"/>
</dbReference>
<evidence type="ECO:0000256" key="2">
    <source>
        <dbReference type="ARBA" id="ARBA00022475"/>
    </source>
</evidence>
<evidence type="ECO:0000256" key="4">
    <source>
        <dbReference type="ARBA" id="ARBA00022519"/>
    </source>
</evidence>
<keyword evidence="3" id="KW-0444">Lipid biosynthesis</keyword>
<dbReference type="PANTHER" id="PTHR30561:SF9">
    <property type="entry name" value="4-AMINO-4-DEOXY-L-ARABINOSE-PHOSPHOUNDECAPRENOL FLIPPASE SUBUNIT ARNF-RELATED"/>
    <property type="match status" value="1"/>
</dbReference>
<name>A0A1Y5T8V3_9RHOB</name>
<feature type="transmembrane region" description="Helical" evidence="11">
    <location>
        <begin position="175"/>
        <end position="194"/>
    </location>
</feature>
<evidence type="ECO:0000256" key="6">
    <source>
        <dbReference type="ARBA" id="ARBA00022692"/>
    </source>
</evidence>
<feature type="transmembrane region" description="Helical" evidence="11">
    <location>
        <begin position="91"/>
        <end position="111"/>
    </location>
</feature>
<evidence type="ECO:0000256" key="1">
    <source>
        <dbReference type="ARBA" id="ARBA00004651"/>
    </source>
</evidence>
<feature type="transmembrane region" description="Helical" evidence="11">
    <location>
        <begin position="6"/>
        <end position="23"/>
    </location>
</feature>
<feature type="domain" description="EamA" evidence="12">
    <location>
        <begin position="144"/>
        <end position="276"/>
    </location>
</feature>
<evidence type="ECO:0000256" key="11">
    <source>
        <dbReference type="SAM" id="Phobius"/>
    </source>
</evidence>
<keyword evidence="7" id="KW-0448">Lipopolysaccharide biosynthesis</keyword>
<accession>A0A1Y5T8V3</accession>
<dbReference type="InterPro" id="IPR000390">
    <property type="entry name" value="Small_drug/metabolite_transptr"/>
</dbReference>
<evidence type="ECO:0000259" key="12">
    <source>
        <dbReference type="Pfam" id="PF00892"/>
    </source>
</evidence>
<keyword evidence="5" id="KW-0441">Lipid A biosynthesis</keyword>
<feature type="transmembrane region" description="Helical" evidence="11">
    <location>
        <begin position="117"/>
        <end position="133"/>
    </location>
</feature>
<keyword evidence="10 11" id="KW-0472">Membrane</keyword>
<evidence type="ECO:0000313" key="13">
    <source>
        <dbReference type="EMBL" id="SLN58538.1"/>
    </source>
</evidence>
<evidence type="ECO:0000256" key="5">
    <source>
        <dbReference type="ARBA" id="ARBA00022556"/>
    </source>
</evidence>
<feature type="transmembrane region" description="Helical" evidence="11">
    <location>
        <begin position="206"/>
        <end position="226"/>
    </location>
</feature>
<dbReference type="Pfam" id="PF00892">
    <property type="entry name" value="EamA"/>
    <property type="match status" value="1"/>
</dbReference>
<keyword evidence="9" id="KW-0443">Lipid metabolism</keyword>
<gene>
    <name evidence="13" type="ORF">PEL8287_03136</name>
</gene>
<dbReference type="InterPro" id="IPR037185">
    <property type="entry name" value="EmrE-like"/>
</dbReference>
<evidence type="ECO:0000256" key="7">
    <source>
        <dbReference type="ARBA" id="ARBA00022985"/>
    </source>
</evidence>
<feature type="transmembrane region" description="Helical" evidence="11">
    <location>
        <begin position="30"/>
        <end position="53"/>
    </location>
</feature>
<comment type="subcellular location">
    <subcellularLocation>
        <location evidence="1">Cell membrane</location>
        <topology evidence="1">Multi-pass membrane protein</topology>
    </subcellularLocation>
</comment>
<dbReference type="GO" id="GO:0005886">
    <property type="term" value="C:plasma membrane"/>
    <property type="evidence" value="ECO:0007669"/>
    <property type="project" value="UniProtKB-SubCell"/>
</dbReference>
<keyword evidence="6 11" id="KW-0812">Transmembrane</keyword>
<keyword evidence="4" id="KW-0997">Cell inner membrane</keyword>
<feature type="transmembrane region" description="Helical" evidence="11">
    <location>
        <begin position="59"/>
        <end position="79"/>
    </location>
</feature>
<keyword evidence="8 11" id="KW-1133">Transmembrane helix</keyword>
<evidence type="ECO:0000313" key="14">
    <source>
        <dbReference type="Proteomes" id="UP000193827"/>
    </source>
</evidence>
<sequence length="281" mass="29365">MSGGVFAIVMLAALLHAAWNALVKGGADKTVAMVAVVLGQAIAALTAAGFAPVPNPECWPWLIAGAVLHFGYQIFLVAAYRLGDLTQVYPIARGVSPLLVALASVLFLGVVFSRLEWLAIGMIAIGIASISLVRRADGLFQGKAAVLALTTGGFIASYSIVDGIGARIAGTSLGFYSWLAVLNGIAMAVVAWWWRPELLPMALRQFKTLILGGGASFVAYALVVYAFTHSPIALVTALRETSIVFALLIGVVFLKERLNLLKVAATAATLSGAALLRISKG</sequence>
<evidence type="ECO:0000256" key="9">
    <source>
        <dbReference type="ARBA" id="ARBA00023098"/>
    </source>
</evidence>
<dbReference type="EMBL" id="FWFL01000009">
    <property type="protein sequence ID" value="SLN58538.1"/>
    <property type="molecule type" value="Genomic_DNA"/>
</dbReference>
<proteinExistence type="predicted"/>
<evidence type="ECO:0000256" key="3">
    <source>
        <dbReference type="ARBA" id="ARBA00022516"/>
    </source>
</evidence>
<dbReference type="PANTHER" id="PTHR30561">
    <property type="entry name" value="SMR FAMILY PROTON-DEPENDENT DRUG EFFLUX TRANSPORTER SUGE"/>
    <property type="match status" value="1"/>
</dbReference>
<dbReference type="GO" id="GO:0022857">
    <property type="term" value="F:transmembrane transporter activity"/>
    <property type="evidence" value="ECO:0007669"/>
    <property type="project" value="InterPro"/>
</dbReference>
<dbReference type="Gene3D" id="1.10.3730.20">
    <property type="match status" value="2"/>
</dbReference>
<keyword evidence="14" id="KW-1185">Reference proteome</keyword>
<dbReference type="Proteomes" id="UP000193827">
    <property type="component" value="Unassembled WGS sequence"/>
</dbReference>
<reference evidence="13 14" key="1">
    <citation type="submission" date="2017-03" db="EMBL/GenBank/DDBJ databases">
        <authorList>
            <person name="Afonso C.L."/>
            <person name="Miller P.J."/>
            <person name="Scott M.A."/>
            <person name="Spackman E."/>
            <person name="Goraichik I."/>
            <person name="Dimitrov K.M."/>
            <person name="Suarez D.L."/>
            <person name="Swayne D.E."/>
        </authorList>
    </citation>
    <scope>NUCLEOTIDE SEQUENCE [LARGE SCALE GENOMIC DNA]</scope>
    <source>
        <strain evidence="13 14">CECT 8287</strain>
    </source>
</reference>
<protein>
    <submittedName>
        <fullName evidence="13">EamA-like transporter family protein</fullName>
    </submittedName>
</protein>
<evidence type="ECO:0000256" key="10">
    <source>
        <dbReference type="ARBA" id="ARBA00023136"/>
    </source>
</evidence>